<dbReference type="InterPro" id="IPR019012">
    <property type="entry name" value="RNA_cap_Gua-N2-MeTrfase"/>
</dbReference>
<comment type="catalytic activity">
    <reaction evidence="6">
        <text>a 5'-end (N(7)-methyl 5'-triphosphoguanosine)-ribonucleoside in snRNA + S-adenosyl-L-methionine = a 5'-end (N(2),N(7)-dimethyl 5'-triphosphoguanosine)-ribonucleoside in snRNA + S-adenosyl-L-homocysteine + H(+)</text>
        <dbReference type="Rhea" id="RHEA:78471"/>
        <dbReference type="Rhea" id="RHEA-COMP:19085"/>
        <dbReference type="Rhea" id="RHEA-COMP:19087"/>
        <dbReference type="ChEBI" id="CHEBI:15378"/>
        <dbReference type="ChEBI" id="CHEBI:57856"/>
        <dbReference type="ChEBI" id="CHEBI:59789"/>
        <dbReference type="ChEBI" id="CHEBI:156461"/>
        <dbReference type="ChEBI" id="CHEBI:172880"/>
    </reaction>
    <physiologicalReaction direction="left-to-right" evidence="6">
        <dbReference type="Rhea" id="RHEA:78472"/>
    </physiologicalReaction>
</comment>
<evidence type="ECO:0000256" key="5">
    <source>
        <dbReference type="ARBA" id="ARBA00048763"/>
    </source>
</evidence>
<dbReference type="GO" id="GO:0005634">
    <property type="term" value="C:nucleus"/>
    <property type="evidence" value="ECO:0007669"/>
    <property type="project" value="TreeGrafter"/>
</dbReference>
<name>A0A9K3GEX0_9EUKA</name>
<evidence type="ECO:0000256" key="3">
    <source>
        <dbReference type="ARBA" id="ARBA00047418"/>
    </source>
</evidence>
<comment type="similarity">
    <text evidence="2">Belongs to the methyltransferase superfamily. Trimethylguanosine synthase family.</text>
</comment>
<evidence type="ECO:0000256" key="8">
    <source>
        <dbReference type="SAM" id="MobiDB-lite"/>
    </source>
</evidence>
<dbReference type="Proteomes" id="UP000265618">
    <property type="component" value="Unassembled WGS sequence"/>
</dbReference>
<evidence type="ECO:0000256" key="1">
    <source>
        <dbReference type="ARBA" id="ARBA00018517"/>
    </source>
</evidence>
<dbReference type="GO" id="GO:0071164">
    <property type="term" value="F:RNA cap trimethylguanosine synthase activity"/>
    <property type="evidence" value="ECO:0007669"/>
    <property type="project" value="TreeGrafter"/>
</dbReference>
<dbReference type="PANTHER" id="PTHR14741:SF32">
    <property type="entry name" value="TRIMETHYLGUANOSINE SYNTHASE"/>
    <property type="match status" value="1"/>
</dbReference>
<dbReference type="Pfam" id="PF09445">
    <property type="entry name" value="Methyltransf_15"/>
    <property type="match status" value="1"/>
</dbReference>
<proteinExistence type="inferred from homology"/>
<dbReference type="InterPro" id="IPR029063">
    <property type="entry name" value="SAM-dependent_MTases_sf"/>
</dbReference>
<feature type="compositionally biased region" description="Basic and acidic residues" evidence="8">
    <location>
        <begin position="83"/>
        <end position="92"/>
    </location>
</feature>
<accession>A0A9K3GEX0</accession>
<organism evidence="9 10">
    <name type="scientific">Kipferlia bialata</name>
    <dbReference type="NCBI Taxonomy" id="797122"/>
    <lineage>
        <taxon>Eukaryota</taxon>
        <taxon>Metamonada</taxon>
        <taxon>Carpediemonas-like organisms</taxon>
        <taxon>Kipferlia</taxon>
    </lineage>
</organism>
<evidence type="ECO:0000256" key="6">
    <source>
        <dbReference type="ARBA" id="ARBA00049075"/>
    </source>
</evidence>
<feature type="region of interest" description="Disordered" evidence="8">
    <location>
        <begin position="166"/>
        <end position="187"/>
    </location>
</feature>
<feature type="region of interest" description="Disordered" evidence="8">
    <location>
        <begin position="1"/>
        <end position="114"/>
    </location>
</feature>
<comment type="catalytic activity">
    <reaction evidence="5">
        <text>a 5'-end (N(2),N(7)-dimethyl 5'-triphosphoguanosine)-ribonucleoside in snRNA + S-adenosyl-L-methionine = a 5'-end (N(2),N(2),N(7)-trimethyl 5'-triphosphoguanosine)-ribonucleoside in snRNA + S-adenosyl-L-homocysteine + H(+)</text>
        <dbReference type="Rhea" id="RHEA:78479"/>
        <dbReference type="Rhea" id="RHEA-COMP:19087"/>
        <dbReference type="Rhea" id="RHEA-COMP:19089"/>
        <dbReference type="ChEBI" id="CHEBI:15378"/>
        <dbReference type="ChEBI" id="CHEBI:57856"/>
        <dbReference type="ChEBI" id="CHEBI:59789"/>
        <dbReference type="ChEBI" id="CHEBI:167623"/>
        <dbReference type="ChEBI" id="CHEBI:172880"/>
    </reaction>
    <physiologicalReaction direction="left-to-right" evidence="5">
        <dbReference type="Rhea" id="RHEA:78480"/>
    </physiologicalReaction>
</comment>
<feature type="region of interest" description="Disordered" evidence="8">
    <location>
        <begin position="508"/>
        <end position="531"/>
    </location>
</feature>
<keyword evidence="10" id="KW-1185">Reference proteome</keyword>
<evidence type="ECO:0000256" key="2">
    <source>
        <dbReference type="ARBA" id="ARBA00025783"/>
    </source>
</evidence>
<evidence type="ECO:0000313" key="10">
    <source>
        <dbReference type="Proteomes" id="UP000265618"/>
    </source>
</evidence>
<comment type="caution">
    <text evidence="9">The sequence shown here is derived from an EMBL/GenBank/DDBJ whole genome shotgun (WGS) entry which is preliminary data.</text>
</comment>
<sequence>MSRGERGTRDYHPTSRYHSDRDDRDWRERGRGGDRDRDASRGRGYGRDDRSDRWERDSRDRVERGHRDQRERGKGHSPSRGGRGSDYRRRESGSGGRYSSSGRDSGRDREDTSVDVEGVCVTTLNASDTFRPFSTKNQAATTAAQRHEARTVVRAAGHMRTALSCQTDGGVKEGGGGGAGSEASVPTSLSLPLPPCIKVLTGVGKTEGEREAGSASPSPVCVPVPLGPVLSVLAAANTPPPLSSPDPLACFHCPDQPFGHAIEKYWAQRYRLFPRHDEGTGFVADPEGWFSTVPEAMGKQIGGVIVSALGEGSVLCDPMCGCGTSLIHALTAHPSLTGVAGDIDPLRVAMCHRNCEIAGVADRVSFYVADCLCEGPGSLSAALERDGIQCSCVITSPPFGGPEYATKPTFDLACDLPQCLSALIPSLHRLSDTLCLLMPRNTRLDNLPALLHPDTPSTGGASTDPKVEGCILTLNTKPKMCAVMTGGLVDASRPRCSQALLAKARWVMKRGPRTGQGQGQGRGRGGKRWRR</sequence>
<comment type="catalytic activity">
    <reaction evidence="4">
        <text>a 5'-end (N(7)-methyl 5'-triphosphoguanosine)-ribonucleoside in snoRNA + S-adenosyl-L-methionine = a 5'-end (N(2),N(7)-dimethyl 5'-triphosphoguanosine)-ribonucleoside in snoRNA + S-adenosyl-L-homocysteine + H(+)</text>
        <dbReference type="Rhea" id="RHEA:78475"/>
        <dbReference type="Rhea" id="RHEA-COMP:19086"/>
        <dbReference type="Rhea" id="RHEA-COMP:19088"/>
        <dbReference type="ChEBI" id="CHEBI:15378"/>
        <dbReference type="ChEBI" id="CHEBI:57856"/>
        <dbReference type="ChEBI" id="CHEBI:59789"/>
        <dbReference type="ChEBI" id="CHEBI:156461"/>
        <dbReference type="ChEBI" id="CHEBI:172880"/>
    </reaction>
    <physiologicalReaction direction="left-to-right" evidence="4">
        <dbReference type="Rhea" id="RHEA:78476"/>
    </physiologicalReaction>
</comment>
<protein>
    <recommendedName>
        <fullName evidence="1">Trimethylguanosine synthase</fullName>
    </recommendedName>
    <alternativeName>
        <fullName evidence="7">Cap-specific guanine-N(2) methyltransferase</fullName>
    </alternativeName>
</protein>
<dbReference type="PANTHER" id="PTHR14741">
    <property type="entry name" value="S-ADENOSYLMETHIONINE-DEPENDENT METHYLTRANSFERASE RELATED"/>
    <property type="match status" value="1"/>
</dbReference>
<dbReference type="Gene3D" id="3.40.50.150">
    <property type="entry name" value="Vaccinia Virus protein VP39"/>
    <property type="match status" value="1"/>
</dbReference>
<keyword evidence="9" id="KW-0808">Transferase</keyword>
<reference evidence="9 10" key="1">
    <citation type="journal article" date="2018" name="PLoS ONE">
        <title>The draft genome of Kipferlia bialata reveals reductive genome evolution in fornicate parasites.</title>
        <authorList>
            <person name="Tanifuji G."/>
            <person name="Takabayashi S."/>
            <person name="Kume K."/>
            <person name="Takagi M."/>
            <person name="Nakayama T."/>
            <person name="Kamikawa R."/>
            <person name="Inagaki Y."/>
            <person name="Hashimoto T."/>
        </authorList>
    </citation>
    <scope>NUCLEOTIDE SEQUENCE [LARGE SCALE GENOMIC DNA]</scope>
    <source>
        <strain evidence="9">NY0173</strain>
    </source>
</reference>
<feature type="compositionally biased region" description="Basic and acidic residues" evidence="8">
    <location>
        <begin position="1"/>
        <end position="74"/>
    </location>
</feature>
<evidence type="ECO:0000256" key="4">
    <source>
        <dbReference type="ARBA" id="ARBA00048740"/>
    </source>
</evidence>
<evidence type="ECO:0000313" key="9">
    <source>
        <dbReference type="EMBL" id="GIQ81419.1"/>
    </source>
</evidence>
<evidence type="ECO:0000256" key="7">
    <source>
        <dbReference type="ARBA" id="ARBA00049790"/>
    </source>
</evidence>
<comment type="catalytic activity">
    <reaction evidence="3">
        <text>a 5'-end (N(2),N(7)-dimethyl 5'-triphosphoguanosine)-ribonucleoside in snoRNA + S-adenosyl-L-methionine = a 5'-end (N(2),N(2),N(7)-trimethyl 5'-triphosphoguanosine)-ribonucleoside in snoRNA + S-adenosyl-L-homocysteine + H(+)</text>
        <dbReference type="Rhea" id="RHEA:78507"/>
        <dbReference type="Rhea" id="RHEA-COMP:19088"/>
        <dbReference type="Rhea" id="RHEA-COMP:19090"/>
        <dbReference type="ChEBI" id="CHEBI:15378"/>
        <dbReference type="ChEBI" id="CHEBI:57856"/>
        <dbReference type="ChEBI" id="CHEBI:59789"/>
        <dbReference type="ChEBI" id="CHEBI:167623"/>
        <dbReference type="ChEBI" id="CHEBI:172880"/>
    </reaction>
    <physiologicalReaction direction="left-to-right" evidence="3">
        <dbReference type="Rhea" id="RHEA:78508"/>
    </physiologicalReaction>
</comment>
<keyword evidence="9" id="KW-0489">Methyltransferase</keyword>
<feature type="compositionally biased region" description="Gly residues" evidence="8">
    <location>
        <begin position="514"/>
        <end position="523"/>
    </location>
</feature>
<dbReference type="SUPFAM" id="SSF53335">
    <property type="entry name" value="S-adenosyl-L-methionine-dependent methyltransferases"/>
    <property type="match status" value="1"/>
</dbReference>
<gene>
    <name evidence="9" type="ORF">KIPB_002374</name>
</gene>
<dbReference type="AlphaFoldDB" id="A0A9K3GEX0"/>
<dbReference type="EMBL" id="BDIP01000387">
    <property type="protein sequence ID" value="GIQ81419.1"/>
    <property type="molecule type" value="Genomic_DNA"/>
</dbReference>
<dbReference type="OrthoDB" id="194443at2759"/>